<feature type="transmembrane region" description="Helical" evidence="4">
    <location>
        <begin position="7"/>
        <end position="28"/>
    </location>
</feature>
<organism evidence="6 7">
    <name type="scientific">Sutcliffiella tianshenii</name>
    <dbReference type="NCBI Taxonomy" id="1463404"/>
    <lineage>
        <taxon>Bacteria</taxon>
        <taxon>Bacillati</taxon>
        <taxon>Bacillota</taxon>
        <taxon>Bacilli</taxon>
        <taxon>Bacillales</taxon>
        <taxon>Bacillaceae</taxon>
        <taxon>Sutcliffiella</taxon>
    </lineage>
</organism>
<keyword evidence="4" id="KW-0472">Membrane</keyword>
<keyword evidence="2" id="KW-0597">Phosphoprotein</keyword>
<evidence type="ECO:0000256" key="3">
    <source>
        <dbReference type="ARBA" id="ARBA00023180"/>
    </source>
</evidence>
<proteinExistence type="inferred from homology"/>
<comment type="caution">
    <text evidence="6">The sequence shown here is derived from an EMBL/GenBank/DDBJ whole genome shotgun (WGS) entry which is preliminary data.</text>
</comment>
<dbReference type="Proteomes" id="UP000737402">
    <property type="component" value="Unassembled WGS sequence"/>
</dbReference>
<keyword evidence="7" id="KW-1185">Reference proteome</keyword>
<evidence type="ECO:0000256" key="1">
    <source>
        <dbReference type="ARBA" id="ARBA00009191"/>
    </source>
</evidence>
<keyword evidence="4" id="KW-0812">Transmembrane</keyword>
<dbReference type="InterPro" id="IPR018119">
    <property type="entry name" value="Strictosidine_synth_cons-reg"/>
</dbReference>
<dbReference type="PANTHER" id="PTHR10426:SF88">
    <property type="entry name" value="ADIPOCYTE PLASMA MEMBRANE-ASSOCIATED PROTEIN HEMOMUCIN-RELATED"/>
    <property type="match status" value="1"/>
</dbReference>
<keyword evidence="4" id="KW-1133">Transmembrane helix</keyword>
<dbReference type="Gene3D" id="2.120.10.30">
    <property type="entry name" value="TolB, C-terminal domain"/>
    <property type="match status" value="1"/>
</dbReference>
<dbReference type="PANTHER" id="PTHR10426">
    <property type="entry name" value="STRICTOSIDINE SYNTHASE-RELATED"/>
    <property type="match status" value="1"/>
</dbReference>
<name>A0ABS2NXP8_9BACI</name>
<protein>
    <submittedName>
        <fullName evidence="6">Sugar lactone lactonase YvrE</fullName>
    </submittedName>
</protein>
<evidence type="ECO:0000313" key="7">
    <source>
        <dbReference type="Proteomes" id="UP000737402"/>
    </source>
</evidence>
<dbReference type="RefSeq" id="WP_204414159.1">
    <property type="nucleotide sequence ID" value="NZ_JAFBED010000002.1"/>
</dbReference>
<dbReference type="Pfam" id="PF03088">
    <property type="entry name" value="Str_synth"/>
    <property type="match status" value="1"/>
</dbReference>
<dbReference type="EMBL" id="JAFBED010000002">
    <property type="protein sequence ID" value="MBM7619232.1"/>
    <property type="molecule type" value="Genomic_DNA"/>
</dbReference>
<evidence type="ECO:0000256" key="4">
    <source>
        <dbReference type="SAM" id="Phobius"/>
    </source>
</evidence>
<evidence type="ECO:0000259" key="5">
    <source>
        <dbReference type="Pfam" id="PF03088"/>
    </source>
</evidence>
<feature type="domain" description="Strictosidine synthase conserved region" evidence="5">
    <location>
        <begin position="159"/>
        <end position="249"/>
    </location>
</feature>
<dbReference type="Pfam" id="PF20067">
    <property type="entry name" value="SSL_N"/>
    <property type="match status" value="1"/>
</dbReference>
<evidence type="ECO:0000313" key="6">
    <source>
        <dbReference type="EMBL" id="MBM7619232.1"/>
    </source>
</evidence>
<dbReference type="InterPro" id="IPR011042">
    <property type="entry name" value="6-blade_b-propeller_TolB-like"/>
</dbReference>
<accession>A0ABS2NXP8</accession>
<keyword evidence="3" id="KW-0325">Glycoprotein</keyword>
<evidence type="ECO:0000256" key="2">
    <source>
        <dbReference type="ARBA" id="ARBA00022553"/>
    </source>
</evidence>
<sequence length="378" mass="42297">MNKRKKGIWLAIGGSMVLMSLYFALWPIPIDPINWDAPKSDGYKGFHRQNDKLSNMKFIRLDHYSQPEHIVFKDGWLFASVKEGAIIRMRPDGSEIEEVVNTGGRPLGFDFDYENALIIADPMYGSHGGILRVKNWQSKADIELLTASVDGKAIYFADALVVARTGKIYFTDASSEVIPELVGDVLAAGEIDILAQTSTGRLLEYDPTSKETRVLMHGLSFANGIALDEKQENILLNETGKYRVWKISTKADNISPIDSGEKAQVMVDNLPGLPDNLLQGKDGKYWIGLVSPRNTFLDYSADKAWLRSVVMRIPHSFWPRGQGYAHVISINEEGVVVSDFQGPGLSYQQITGVTETDDRLYFHHIGELDKIGWMENVK</sequence>
<gene>
    <name evidence="6" type="ORF">JOC95_001081</name>
</gene>
<dbReference type="SUPFAM" id="SSF63829">
    <property type="entry name" value="Calcium-dependent phosphotriesterase"/>
    <property type="match status" value="1"/>
</dbReference>
<comment type="similarity">
    <text evidence="1">Belongs to the strictosidine synthase family.</text>
</comment>
<reference evidence="6 7" key="1">
    <citation type="submission" date="2021-01" db="EMBL/GenBank/DDBJ databases">
        <title>Genomic Encyclopedia of Type Strains, Phase IV (KMG-IV): sequencing the most valuable type-strain genomes for metagenomic binning, comparative biology and taxonomic classification.</title>
        <authorList>
            <person name="Goeker M."/>
        </authorList>
    </citation>
    <scope>NUCLEOTIDE SEQUENCE [LARGE SCALE GENOMIC DNA]</scope>
    <source>
        <strain evidence="6 7">DSM 25879</strain>
    </source>
</reference>